<name>A0A2S7JYS1_9PROT</name>
<evidence type="ECO:0000313" key="2">
    <source>
        <dbReference type="EMBL" id="PQA85401.1"/>
    </source>
</evidence>
<dbReference type="EMBL" id="PJCH01000017">
    <property type="protein sequence ID" value="PQA85401.1"/>
    <property type="molecule type" value="Genomic_DNA"/>
</dbReference>
<keyword evidence="3" id="KW-1185">Reference proteome</keyword>
<proteinExistence type="predicted"/>
<dbReference type="AlphaFoldDB" id="A0A2S7JYS1"/>
<evidence type="ECO:0000313" key="3">
    <source>
        <dbReference type="Proteomes" id="UP000239504"/>
    </source>
</evidence>
<comment type="caution">
    <text evidence="2">The sequence shown here is derived from an EMBL/GenBank/DDBJ whole genome shotgun (WGS) entry which is preliminary data.</text>
</comment>
<gene>
    <name evidence="2" type="ORF">CW354_20860</name>
</gene>
<dbReference type="RefSeq" id="WP_104832041.1">
    <property type="nucleotide sequence ID" value="NZ_PJCH01000017.1"/>
</dbReference>
<sequence length="73" mass="7615">MKMLVFVISLGVLYWTMTSFAQTRLAPIAPCPEPANVSTIGHAGDAAAAGDEASAYQLVQLASDTAETDMCGH</sequence>
<reference evidence="2 3" key="1">
    <citation type="submission" date="2017-12" db="EMBL/GenBank/DDBJ databases">
        <authorList>
            <person name="Hurst M.R.H."/>
        </authorList>
    </citation>
    <scope>NUCLEOTIDE SEQUENCE [LARGE SCALE GENOMIC DNA]</scope>
    <source>
        <strain evidence="2 3">SY-3-19</strain>
    </source>
</reference>
<accession>A0A2S7JYS1</accession>
<organism evidence="2 3">
    <name type="scientific">Hyphococcus luteus</name>
    <dbReference type="NCBI Taxonomy" id="2058213"/>
    <lineage>
        <taxon>Bacteria</taxon>
        <taxon>Pseudomonadati</taxon>
        <taxon>Pseudomonadota</taxon>
        <taxon>Alphaproteobacteria</taxon>
        <taxon>Parvularculales</taxon>
        <taxon>Parvularculaceae</taxon>
        <taxon>Hyphococcus</taxon>
    </lineage>
</organism>
<dbReference type="Proteomes" id="UP000239504">
    <property type="component" value="Unassembled WGS sequence"/>
</dbReference>
<feature type="signal peptide" evidence="1">
    <location>
        <begin position="1"/>
        <end position="21"/>
    </location>
</feature>
<protein>
    <recommendedName>
        <fullName evidence="4">Secreted protein</fullName>
    </recommendedName>
</protein>
<evidence type="ECO:0008006" key="4">
    <source>
        <dbReference type="Google" id="ProtNLM"/>
    </source>
</evidence>
<evidence type="ECO:0000256" key="1">
    <source>
        <dbReference type="SAM" id="SignalP"/>
    </source>
</evidence>
<keyword evidence="1" id="KW-0732">Signal</keyword>
<feature type="chain" id="PRO_5015641482" description="Secreted protein" evidence="1">
    <location>
        <begin position="22"/>
        <end position="73"/>
    </location>
</feature>